<dbReference type="AlphaFoldDB" id="A0A1M5M6S7"/>
<feature type="transmembrane region" description="Helical" evidence="1">
    <location>
        <begin position="83"/>
        <end position="107"/>
    </location>
</feature>
<name>A0A1M5M6S7_9BACT</name>
<dbReference type="GO" id="GO:0016787">
    <property type="term" value="F:hydrolase activity"/>
    <property type="evidence" value="ECO:0007669"/>
    <property type="project" value="UniProtKB-KW"/>
</dbReference>
<dbReference type="Proteomes" id="UP000184212">
    <property type="component" value="Unassembled WGS sequence"/>
</dbReference>
<dbReference type="InterPro" id="IPR032466">
    <property type="entry name" value="Metal_Hydrolase"/>
</dbReference>
<keyword evidence="1" id="KW-1133">Transmembrane helix</keyword>
<organism evidence="2 3">
    <name type="scientific">Chryseolinea serpens</name>
    <dbReference type="NCBI Taxonomy" id="947013"/>
    <lineage>
        <taxon>Bacteria</taxon>
        <taxon>Pseudomonadati</taxon>
        <taxon>Bacteroidota</taxon>
        <taxon>Cytophagia</taxon>
        <taxon>Cytophagales</taxon>
        <taxon>Fulvivirgaceae</taxon>
        <taxon>Chryseolinea</taxon>
    </lineage>
</organism>
<dbReference type="SUPFAM" id="SSF51556">
    <property type="entry name" value="Metallo-dependent hydrolases"/>
    <property type="match status" value="1"/>
</dbReference>
<evidence type="ECO:0000313" key="3">
    <source>
        <dbReference type="Proteomes" id="UP000184212"/>
    </source>
</evidence>
<keyword evidence="3" id="KW-1185">Reference proteome</keyword>
<gene>
    <name evidence="2" type="ORF">SAMN04488109_1587</name>
</gene>
<keyword evidence="2" id="KW-0378">Hydrolase</keyword>
<accession>A0A1M5M6S7</accession>
<evidence type="ECO:0000256" key="1">
    <source>
        <dbReference type="SAM" id="Phobius"/>
    </source>
</evidence>
<proteinExistence type="predicted"/>
<sequence>MAPDPQPPLTNCHTHIFTGRHVPPYLGKTYLPLGLAYVLTIPFIVGIFRFWFIDRFKWIPVPVYNALVRRCQLIKIFIARNRIVHTLVLIVGTFISVNVFLILFQWLGFLFPVDPSGETSFIDKVRLWMGSHHILLADKSTGVQILLILIVVIFFQTGRNLIFFVLKHFFKIFGLLPGKQTFAYLSRYLNIGRFAFYKDQSDIFSKLVHQYPMDTRFVILPMDMEFIDAGKPKEPYRQQMEALGKIKANHPSTVLPFIFIDPRRIEKQPDFFVYSLDNKGDVVLEDCDVKRYLDQGFCGFKIYPALGYYPFEEQLLPVWKYAVQKDLPIMTHCIRGTIFYRGAKKRAWDFHPFFEDGRGEPLLLPQKKNVDFTPNFTHPLNYLVLLKEFLLRRAVSRATDKRIKMMFGFTNEASPLQKDLEALKLCFGHFGGDDEWEKYFEADRDQYSPAILHQPFGIDFLKNADGIFSHAKIADIWQHTDWYSIVCSIMLQHPRVYSDISYILHQAFVFPLLNDTLNRLPIPPCTTKLADRVLYGTDFYVVRNHNSEKQLFAQLRNNLSVDEVDQITRINPALYV</sequence>
<dbReference type="EMBL" id="FQWQ01000001">
    <property type="protein sequence ID" value="SHG72976.1"/>
    <property type="molecule type" value="Genomic_DNA"/>
</dbReference>
<feature type="transmembrane region" description="Helical" evidence="1">
    <location>
        <begin position="30"/>
        <end position="52"/>
    </location>
</feature>
<keyword evidence="1" id="KW-0812">Transmembrane</keyword>
<dbReference type="OrthoDB" id="1407586at2"/>
<dbReference type="RefSeq" id="WP_143164811.1">
    <property type="nucleotide sequence ID" value="NZ_FQWQ01000001.1"/>
</dbReference>
<keyword evidence="1" id="KW-0472">Membrane</keyword>
<dbReference type="Gene3D" id="3.20.20.140">
    <property type="entry name" value="Metal-dependent hydrolases"/>
    <property type="match status" value="1"/>
</dbReference>
<dbReference type="STRING" id="947013.SAMN04488109_1587"/>
<evidence type="ECO:0000313" key="2">
    <source>
        <dbReference type="EMBL" id="SHG72976.1"/>
    </source>
</evidence>
<protein>
    <submittedName>
        <fullName evidence="2">Amidohydrolase</fullName>
    </submittedName>
</protein>
<reference evidence="2 3" key="1">
    <citation type="submission" date="2016-11" db="EMBL/GenBank/DDBJ databases">
        <authorList>
            <person name="Jaros S."/>
            <person name="Januszkiewicz K."/>
            <person name="Wedrychowicz H."/>
        </authorList>
    </citation>
    <scope>NUCLEOTIDE SEQUENCE [LARGE SCALE GENOMIC DNA]</scope>
    <source>
        <strain evidence="2 3">DSM 24574</strain>
    </source>
</reference>